<feature type="domain" description="C2H2-type" evidence="6">
    <location>
        <begin position="348"/>
        <end position="376"/>
    </location>
</feature>
<evidence type="ECO:0000259" key="6">
    <source>
        <dbReference type="PROSITE" id="PS50157"/>
    </source>
</evidence>
<sequence>MWKTFSKKSALGRHTALVHDHNVTPNKCPFENCGKKIMTMSSLDSDVTKDANSDADKCRWYLRDKLYSDVDVDKLYSFDNVILYSVVDGTYVDKLNSDVEVVDGTYVDKLYSDVDGTYVDKLYSVVDNTYVDKLYSVVDNTYVDKLYSDVDGTYVDKLYSVVDGTYVDKLYSVVDNTYVDKLYSVVDNTYVDKLYSVVDNTYVDKLYSDVDGTYVDKLYSVVDNTYVDKLYSVVDNTYVDKFETLKVAYVAESCEKGTRFMCDECGKSFNTKCGMNKHIRSKHRGEQGMPHQCTYCGYKCIEKHQMERHCRKYHGGEKLQCTYCNKLFTTKSGLKRHEISHHLLSPLFQCNECSLNFTRKDLLEDHEQAIYANNYRKSNLARHKLIHLGKTQTCDCGKIFASPAAMKEHRKRHSDPLIFTCRHADCGKVYSRRYSLQQHVRREHGDHVPNISVYKCEVCDKDFSQKGHLKEHMLCHTTDKHWMCQRCGKTMKYSRSLQRHVLVCKGLDIEQKKKIEEQYQCPHCDMIFNDRRYFKDHVKCAHGEASFQCNLCGEMFKWRSSLCRHITRKACAKKEKNDMEDFSNQE</sequence>
<dbReference type="PANTHER" id="PTHR24379:SF121">
    <property type="entry name" value="C2H2-TYPE DOMAIN-CONTAINING PROTEIN"/>
    <property type="match status" value="1"/>
</dbReference>
<dbReference type="Gene3D" id="3.30.160.60">
    <property type="entry name" value="Classic Zinc Finger"/>
    <property type="match status" value="5"/>
</dbReference>
<feature type="domain" description="C2H2-type" evidence="6">
    <location>
        <begin position="291"/>
        <end position="319"/>
    </location>
</feature>
<dbReference type="SUPFAM" id="SSF57667">
    <property type="entry name" value="beta-beta-alpha zinc fingers"/>
    <property type="match status" value="5"/>
</dbReference>
<protein>
    <submittedName>
        <fullName evidence="7">KRAB</fullName>
    </submittedName>
</protein>
<feature type="domain" description="C2H2-type" evidence="6">
    <location>
        <begin position="260"/>
        <end position="288"/>
    </location>
</feature>
<name>A0A6J8A458_MYTCO</name>
<dbReference type="SMART" id="SM00355">
    <property type="entry name" value="ZnF_C2H2"/>
    <property type="match status" value="10"/>
</dbReference>
<feature type="domain" description="C2H2-type" evidence="6">
    <location>
        <begin position="319"/>
        <end position="346"/>
    </location>
</feature>
<feature type="domain" description="C2H2-type" evidence="6">
    <location>
        <begin position="454"/>
        <end position="481"/>
    </location>
</feature>
<evidence type="ECO:0000256" key="4">
    <source>
        <dbReference type="ARBA" id="ARBA00022833"/>
    </source>
</evidence>
<keyword evidence="8" id="KW-1185">Reference proteome</keyword>
<dbReference type="AlphaFoldDB" id="A0A6J8A458"/>
<dbReference type="Pfam" id="PF13894">
    <property type="entry name" value="zf-C2H2_4"/>
    <property type="match status" value="2"/>
</dbReference>
<dbReference type="InterPro" id="IPR013087">
    <property type="entry name" value="Znf_C2H2_type"/>
</dbReference>
<keyword evidence="3 5" id="KW-0863">Zinc-finger</keyword>
<dbReference type="PANTHER" id="PTHR24379">
    <property type="entry name" value="KRAB AND ZINC FINGER DOMAIN-CONTAINING"/>
    <property type="match status" value="1"/>
</dbReference>
<accession>A0A6J8A458</accession>
<keyword evidence="1" id="KW-0479">Metal-binding</keyword>
<gene>
    <name evidence="7" type="ORF">MCOR_3367</name>
</gene>
<evidence type="ECO:0000256" key="1">
    <source>
        <dbReference type="ARBA" id="ARBA00022723"/>
    </source>
</evidence>
<dbReference type="Proteomes" id="UP000507470">
    <property type="component" value="Unassembled WGS sequence"/>
</dbReference>
<proteinExistence type="predicted"/>
<keyword evidence="2" id="KW-0677">Repeat</keyword>
<dbReference type="PROSITE" id="PS00028">
    <property type="entry name" value="ZINC_FINGER_C2H2_1"/>
    <property type="match status" value="6"/>
</dbReference>
<feature type="domain" description="C2H2-type" evidence="6">
    <location>
        <begin position="419"/>
        <end position="449"/>
    </location>
</feature>
<evidence type="ECO:0000256" key="5">
    <source>
        <dbReference type="PROSITE-ProRule" id="PRU00042"/>
    </source>
</evidence>
<dbReference type="Pfam" id="PF00096">
    <property type="entry name" value="zf-C2H2"/>
    <property type="match status" value="3"/>
</dbReference>
<evidence type="ECO:0000313" key="8">
    <source>
        <dbReference type="Proteomes" id="UP000507470"/>
    </source>
</evidence>
<evidence type="ECO:0000256" key="3">
    <source>
        <dbReference type="ARBA" id="ARBA00022771"/>
    </source>
</evidence>
<dbReference type="EMBL" id="CACVKT020000584">
    <property type="protein sequence ID" value="CAC5361137.1"/>
    <property type="molecule type" value="Genomic_DNA"/>
</dbReference>
<feature type="domain" description="C2H2-type" evidence="6">
    <location>
        <begin position="519"/>
        <end position="542"/>
    </location>
</feature>
<evidence type="ECO:0000313" key="7">
    <source>
        <dbReference type="EMBL" id="CAC5361137.1"/>
    </source>
</evidence>
<dbReference type="FunFam" id="3.30.160.60:FF:000065">
    <property type="entry name" value="B-cell CLL/lymphoma 6, member B"/>
    <property type="match status" value="1"/>
</dbReference>
<dbReference type="GO" id="GO:0008270">
    <property type="term" value="F:zinc ion binding"/>
    <property type="evidence" value="ECO:0007669"/>
    <property type="project" value="UniProtKB-KW"/>
</dbReference>
<keyword evidence="4" id="KW-0862">Zinc</keyword>
<feature type="domain" description="C2H2-type" evidence="6">
    <location>
        <begin position="547"/>
        <end position="575"/>
    </location>
</feature>
<evidence type="ECO:0000256" key="2">
    <source>
        <dbReference type="ARBA" id="ARBA00022737"/>
    </source>
</evidence>
<organism evidence="7 8">
    <name type="scientific">Mytilus coruscus</name>
    <name type="common">Sea mussel</name>
    <dbReference type="NCBI Taxonomy" id="42192"/>
    <lineage>
        <taxon>Eukaryota</taxon>
        <taxon>Metazoa</taxon>
        <taxon>Spiralia</taxon>
        <taxon>Lophotrochozoa</taxon>
        <taxon>Mollusca</taxon>
        <taxon>Bivalvia</taxon>
        <taxon>Autobranchia</taxon>
        <taxon>Pteriomorphia</taxon>
        <taxon>Mytilida</taxon>
        <taxon>Mytiloidea</taxon>
        <taxon>Mytilidae</taxon>
        <taxon>Mytilinae</taxon>
        <taxon>Mytilus</taxon>
    </lineage>
</organism>
<dbReference type="PROSITE" id="PS50157">
    <property type="entry name" value="ZINC_FINGER_C2H2_2"/>
    <property type="match status" value="8"/>
</dbReference>
<dbReference type="OrthoDB" id="427030at2759"/>
<reference evidence="7 8" key="1">
    <citation type="submission" date="2020-06" db="EMBL/GenBank/DDBJ databases">
        <authorList>
            <person name="Li R."/>
            <person name="Bekaert M."/>
        </authorList>
    </citation>
    <scope>NUCLEOTIDE SEQUENCE [LARGE SCALE GENOMIC DNA]</scope>
    <source>
        <strain evidence="8">wild</strain>
    </source>
</reference>
<dbReference type="InterPro" id="IPR036236">
    <property type="entry name" value="Znf_C2H2_sf"/>
</dbReference>